<dbReference type="EMBL" id="JAKNSF020000057">
    <property type="protein sequence ID" value="KAK7724442.1"/>
    <property type="molecule type" value="Genomic_DNA"/>
</dbReference>
<protein>
    <submittedName>
        <fullName evidence="1">Uncharacterized protein</fullName>
    </submittedName>
</protein>
<name>A0ABR1P217_DIAER</name>
<keyword evidence="2" id="KW-1185">Reference proteome</keyword>
<evidence type="ECO:0000313" key="1">
    <source>
        <dbReference type="EMBL" id="KAK7724442.1"/>
    </source>
</evidence>
<dbReference type="Proteomes" id="UP001430848">
    <property type="component" value="Unassembled WGS sequence"/>
</dbReference>
<comment type="caution">
    <text evidence="1">The sequence shown here is derived from an EMBL/GenBank/DDBJ whole genome shotgun (WGS) entry which is preliminary data.</text>
</comment>
<evidence type="ECO:0000313" key="2">
    <source>
        <dbReference type="Proteomes" id="UP001430848"/>
    </source>
</evidence>
<gene>
    <name evidence="1" type="ORF">SLS63_008699</name>
</gene>
<sequence length="72" mass="8701">MMSLVSTYTDEDEETSWKYDPDEHTDYDFECLKCLLRPMQELLRHEPENRISAKEAADLIKWTDHRRVKPEN</sequence>
<reference evidence="1 2" key="1">
    <citation type="submission" date="2024-02" db="EMBL/GenBank/DDBJ databases">
        <title>De novo assembly and annotation of 12 fungi associated with fruit tree decline syndrome in Ontario, Canada.</title>
        <authorList>
            <person name="Sulman M."/>
            <person name="Ellouze W."/>
            <person name="Ilyukhin E."/>
        </authorList>
    </citation>
    <scope>NUCLEOTIDE SEQUENCE [LARGE SCALE GENOMIC DNA]</scope>
    <source>
        <strain evidence="1 2">M169</strain>
    </source>
</reference>
<proteinExistence type="predicted"/>
<accession>A0ABR1P217</accession>
<organism evidence="1 2">
    <name type="scientific">Diaporthe eres</name>
    <name type="common">Phomopsis oblonga</name>
    <dbReference type="NCBI Taxonomy" id="83184"/>
    <lineage>
        <taxon>Eukaryota</taxon>
        <taxon>Fungi</taxon>
        <taxon>Dikarya</taxon>
        <taxon>Ascomycota</taxon>
        <taxon>Pezizomycotina</taxon>
        <taxon>Sordariomycetes</taxon>
        <taxon>Sordariomycetidae</taxon>
        <taxon>Diaporthales</taxon>
        <taxon>Diaporthaceae</taxon>
        <taxon>Diaporthe</taxon>
        <taxon>Diaporthe eres species complex</taxon>
    </lineage>
</organism>